<sequence length="350" mass="38893">MKKVLIATGGTGGHIFVGVAVASELKKYGIEAVFSTSGRSEDLGGLRYYPIHARGFLGKSVFKQFSYPFSFILSLTESFWMILKERPHAVLGTGSYASVAPAITARFLLIPLFITEIDSIPGMATRFLSHFAYRVYISFVEAARWLPKKKTRIMGCPVRRLRVLEDNAAKAELGLNPQIPLVFVFGGSGGAQKISELMTELIPQIDGVQFLLSTGRRDYNEISEKLMGCEKVKIYPFISDMGLAYSASDLVVSRAGALTLAEIQRFKKPAILIPYPYATLEHQARNAKVLERMGCVRVIMEEELSSQRLKSEIENIIKSVHLREDMSRSFPDIVNGADRIARDIAICLDT</sequence>
<evidence type="ECO:0000313" key="13">
    <source>
        <dbReference type="EMBL" id="OYD14486.1"/>
    </source>
</evidence>
<comment type="caution">
    <text evidence="13">The sequence shown here is derived from an EMBL/GenBank/DDBJ whole genome shotgun (WGS) entry which is preliminary data.</text>
</comment>
<dbReference type="EMBL" id="NOZQ01000180">
    <property type="protein sequence ID" value="OYD14486.1"/>
    <property type="molecule type" value="Genomic_DNA"/>
</dbReference>
<feature type="binding site" evidence="10">
    <location>
        <begin position="11"/>
        <end position="13"/>
    </location>
    <ligand>
        <name>UDP-N-acetyl-alpha-D-glucosamine</name>
        <dbReference type="ChEBI" id="CHEBI:57705"/>
    </ligand>
</feature>
<dbReference type="Gene3D" id="3.40.50.2000">
    <property type="entry name" value="Glycogen Phosphorylase B"/>
    <property type="match status" value="2"/>
</dbReference>
<dbReference type="InterPro" id="IPR007235">
    <property type="entry name" value="Glyco_trans_28_C"/>
</dbReference>
<feature type="domain" description="Glycosyltransferase family 28 N-terminal" evidence="11">
    <location>
        <begin position="4"/>
        <end position="137"/>
    </location>
</feature>
<feature type="binding site" evidence="10">
    <location>
        <position position="238"/>
    </location>
    <ligand>
        <name>UDP-N-acetyl-alpha-D-glucosamine</name>
        <dbReference type="ChEBI" id="CHEBI:57705"/>
    </ligand>
</feature>
<keyword evidence="6 10" id="KW-0573">Peptidoglycan synthesis</keyword>
<keyword evidence="5 10" id="KW-0133">Cell shape</keyword>
<comment type="similarity">
    <text evidence="10">Belongs to the glycosyltransferase 28 family. MurG subfamily.</text>
</comment>
<proteinExistence type="inferred from homology"/>
<dbReference type="AlphaFoldDB" id="A0A235BQL3"/>
<comment type="function">
    <text evidence="10">Cell wall formation. Catalyzes the transfer of a GlcNAc subunit on undecaprenyl-pyrophosphoryl-MurNAc-pentapeptide (lipid intermediate I) to form undecaprenyl-pyrophosphoryl-MurNAc-(pentapeptide)GlcNAc (lipid intermediate II).</text>
</comment>
<dbReference type="GO" id="GO:0071555">
    <property type="term" value="P:cell wall organization"/>
    <property type="evidence" value="ECO:0007669"/>
    <property type="project" value="UniProtKB-KW"/>
</dbReference>
<keyword evidence="7 10" id="KW-0472">Membrane</keyword>
<dbReference type="Proteomes" id="UP000215215">
    <property type="component" value="Unassembled WGS sequence"/>
</dbReference>
<feature type="domain" description="Glycosyl transferase family 28 C-terminal" evidence="12">
    <location>
        <begin position="182"/>
        <end position="329"/>
    </location>
</feature>
<comment type="catalytic activity">
    <reaction evidence="10">
        <text>di-trans,octa-cis-undecaprenyl diphospho-N-acetyl-alpha-D-muramoyl-L-alanyl-D-glutamyl-meso-2,6-diaminopimeloyl-D-alanyl-D-alanine + UDP-N-acetyl-alpha-D-glucosamine = di-trans,octa-cis-undecaprenyl diphospho-[N-acetyl-alpha-D-glucosaminyl-(1-&gt;4)]-N-acetyl-alpha-D-muramoyl-L-alanyl-D-glutamyl-meso-2,6-diaminopimeloyl-D-alanyl-D-alanine + UDP + H(+)</text>
        <dbReference type="Rhea" id="RHEA:31227"/>
        <dbReference type="ChEBI" id="CHEBI:15378"/>
        <dbReference type="ChEBI" id="CHEBI:57705"/>
        <dbReference type="ChEBI" id="CHEBI:58223"/>
        <dbReference type="ChEBI" id="CHEBI:61387"/>
        <dbReference type="ChEBI" id="CHEBI:61388"/>
        <dbReference type="EC" id="2.4.1.227"/>
    </reaction>
</comment>
<evidence type="ECO:0000313" key="14">
    <source>
        <dbReference type="Proteomes" id="UP000215215"/>
    </source>
</evidence>
<evidence type="ECO:0000256" key="1">
    <source>
        <dbReference type="ARBA" id="ARBA00022475"/>
    </source>
</evidence>
<dbReference type="NCBIfam" id="TIGR01133">
    <property type="entry name" value="murG"/>
    <property type="match status" value="1"/>
</dbReference>
<dbReference type="CDD" id="cd03785">
    <property type="entry name" value="GT28_MurG"/>
    <property type="match status" value="1"/>
</dbReference>
<evidence type="ECO:0000256" key="2">
    <source>
        <dbReference type="ARBA" id="ARBA00022618"/>
    </source>
</evidence>
<dbReference type="HAMAP" id="MF_00033">
    <property type="entry name" value="MurG"/>
    <property type="match status" value="1"/>
</dbReference>
<keyword evidence="9 10" id="KW-0961">Cell wall biogenesis/degradation</keyword>
<evidence type="ECO:0000256" key="3">
    <source>
        <dbReference type="ARBA" id="ARBA00022676"/>
    </source>
</evidence>
<dbReference type="GO" id="GO:0050511">
    <property type="term" value="F:undecaprenyldiphospho-muramoylpentapeptide beta-N-acetylglucosaminyltransferase activity"/>
    <property type="evidence" value="ECO:0007669"/>
    <property type="project" value="UniProtKB-UniRule"/>
</dbReference>
<dbReference type="GO" id="GO:0005975">
    <property type="term" value="P:carbohydrate metabolic process"/>
    <property type="evidence" value="ECO:0007669"/>
    <property type="project" value="InterPro"/>
</dbReference>
<reference evidence="13 14" key="1">
    <citation type="submission" date="2017-07" db="EMBL/GenBank/DDBJ databases">
        <title>Recovery of genomes from metagenomes via a dereplication, aggregation, and scoring strategy.</title>
        <authorList>
            <person name="Sieber C.M."/>
            <person name="Probst A.J."/>
            <person name="Sharrar A."/>
            <person name="Thomas B.C."/>
            <person name="Hess M."/>
            <person name="Tringe S.G."/>
            <person name="Banfield J.F."/>
        </authorList>
    </citation>
    <scope>NUCLEOTIDE SEQUENCE [LARGE SCALE GENOMIC DNA]</scope>
    <source>
        <strain evidence="13">JGI_Cruoil_03_44_89</strain>
    </source>
</reference>
<keyword evidence="3 10" id="KW-0328">Glycosyltransferase</keyword>
<feature type="binding site" evidence="10">
    <location>
        <position position="159"/>
    </location>
    <ligand>
        <name>UDP-N-acetyl-alpha-D-glucosamine</name>
        <dbReference type="ChEBI" id="CHEBI:57705"/>
    </ligand>
</feature>
<name>A0A235BQL3_UNCW3</name>
<dbReference type="GO" id="GO:0051301">
    <property type="term" value="P:cell division"/>
    <property type="evidence" value="ECO:0007669"/>
    <property type="project" value="UniProtKB-KW"/>
</dbReference>
<evidence type="ECO:0000259" key="11">
    <source>
        <dbReference type="Pfam" id="PF03033"/>
    </source>
</evidence>
<dbReference type="EC" id="2.4.1.227" evidence="10"/>
<dbReference type="SUPFAM" id="SSF53756">
    <property type="entry name" value="UDP-Glycosyltransferase/glycogen phosphorylase"/>
    <property type="match status" value="1"/>
</dbReference>
<comment type="pathway">
    <text evidence="10">Cell wall biogenesis; peptidoglycan biosynthesis.</text>
</comment>
<evidence type="ECO:0000256" key="8">
    <source>
        <dbReference type="ARBA" id="ARBA00023306"/>
    </source>
</evidence>
<accession>A0A235BQL3</accession>
<keyword evidence="4 10" id="KW-0808">Transferase</keyword>
<protein>
    <recommendedName>
        <fullName evidence="10">UDP-N-acetylglucosamine--N-acetylmuramyl-(pentapeptide) pyrophosphoryl-undecaprenol N-acetylglucosamine transferase</fullName>
        <ecNumber evidence="10">2.4.1.227</ecNumber>
    </recommendedName>
    <alternativeName>
        <fullName evidence="10">Undecaprenyl-PP-MurNAc-pentapeptide-UDPGlcNAc GlcNAc transferase</fullName>
    </alternativeName>
</protein>
<evidence type="ECO:0000256" key="7">
    <source>
        <dbReference type="ARBA" id="ARBA00023136"/>
    </source>
</evidence>
<dbReference type="InterPro" id="IPR004276">
    <property type="entry name" value="GlycoTrans_28_N"/>
</dbReference>
<dbReference type="UniPathway" id="UPA00219"/>
<evidence type="ECO:0000256" key="10">
    <source>
        <dbReference type="HAMAP-Rule" id="MF_00033"/>
    </source>
</evidence>
<keyword evidence="2 10" id="KW-0132">Cell division</keyword>
<dbReference type="GO" id="GO:0008360">
    <property type="term" value="P:regulation of cell shape"/>
    <property type="evidence" value="ECO:0007669"/>
    <property type="project" value="UniProtKB-KW"/>
</dbReference>
<dbReference type="Pfam" id="PF03033">
    <property type="entry name" value="Glyco_transf_28"/>
    <property type="match status" value="1"/>
</dbReference>
<feature type="binding site" evidence="10">
    <location>
        <position position="283"/>
    </location>
    <ligand>
        <name>UDP-N-acetyl-alpha-D-glucosamine</name>
        <dbReference type="ChEBI" id="CHEBI:57705"/>
    </ligand>
</feature>
<keyword evidence="1 10" id="KW-1003">Cell membrane</keyword>
<evidence type="ECO:0000256" key="5">
    <source>
        <dbReference type="ARBA" id="ARBA00022960"/>
    </source>
</evidence>
<dbReference type="PANTHER" id="PTHR21015">
    <property type="entry name" value="UDP-N-ACETYLGLUCOSAMINE--N-ACETYLMURAMYL-(PENTAPEPTIDE) PYROPHOSPHORYL-UNDECAPRENOL N-ACETYLGLUCOSAMINE TRANSFERASE 1"/>
    <property type="match status" value="1"/>
</dbReference>
<evidence type="ECO:0000256" key="6">
    <source>
        <dbReference type="ARBA" id="ARBA00022984"/>
    </source>
</evidence>
<dbReference type="InterPro" id="IPR006009">
    <property type="entry name" value="GlcNAc_MurG"/>
</dbReference>
<evidence type="ECO:0000256" key="4">
    <source>
        <dbReference type="ARBA" id="ARBA00022679"/>
    </source>
</evidence>
<evidence type="ECO:0000259" key="12">
    <source>
        <dbReference type="Pfam" id="PF04101"/>
    </source>
</evidence>
<dbReference type="GO" id="GO:0051991">
    <property type="term" value="F:UDP-N-acetyl-D-glucosamine:N-acetylmuramoyl-L-alanyl-D-glutamyl-meso-2,6-diaminopimelyl-D-alanyl-D-alanine-diphosphoundecaprenol 4-beta-N-acetylglucosaminlytransferase activity"/>
    <property type="evidence" value="ECO:0007669"/>
    <property type="project" value="RHEA"/>
</dbReference>
<dbReference type="Pfam" id="PF04101">
    <property type="entry name" value="Glyco_tran_28_C"/>
    <property type="match status" value="1"/>
</dbReference>
<dbReference type="GO" id="GO:0005886">
    <property type="term" value="C:plasma membrane"/>
    <property type="evidence" value="ECO:0007669"/>
    <property type="project" value="UniProtKB-SubCell"/>
</dbReference>
<organism evidence="13 14">
    <name type="scientific">candidate division WOR-3 bacterium JGI_Cruoil_03_44_89</name>
    <dbReference type="NCBI Taxonomy" id="1973748"/>
    <lineage>
        <taxon>Bacteria</taxon>
        <taxon>Bacteria division WOR-3</taxon>
    </lineage>
</organism>
<comment type="subcellular location">
    <subcellularLocation>
        <location evidence="10">Cell membrane</location>
        <topology evidence="10">Peripheral membrane protein</topology>
        <orientation evidence="10">Cytoplasmic side</orientation>
    </subcellularLocation>
</comment>
<dbReference type="GO" id="GO:0009252">
    <property type="term" value="P:peptidoglycan biosynthetic process"/>
    <property type="evidence" value="ECO:0007669"/>
    <property type="project" value="UniProtKB-UniRule"/>
</dbReference>
<gene>
    <name evidence="10 13" type="primary">murG</name>
    <name evidence="13" type="ORF">CH333_07855</name>
</gene>
<keyword evidence="8 10" id="KW-0131">Cell cycle</keyword>
<dbReference type="PANTHER" id="PTHR21015:SF22">
    <property type="entry name" value="GLYCOSYLTRANSFERASE"/>
    <property type="match status" value="1"/>
</dbReference>
<evidence type="ECO:0000256" key="9">
    <source>
        <dbReference type="ARBA" id="ARBA00023316"/>
    </source>
</evidence>
<feature type="binding site" evidence="10">
    <location>
        <position position="188"/>
    </location>
    <ligand>
        <name>UDP-N-acetyl-alpha-D-glucosamine</name>
        <dbReference type="ChEBI" id="CHEBI:57705"/>
    </ligand>
</feature>
<comment type="caution">
    <text evidence="10">Lacks conserved residue(s) required for the propagation of feature annotation.</text>
</comment>